<evidence type="ECO:0000313" key="3">
    <source>
        <dbReference type="Proteomes" id="UP001162162"/>
    </source>
</evidence>
<dbReference type="Pfam" id="PF00075">
    <property type="entry name" value="RNase_H"/>
    <property type="match status" value="1"/>
</dbReference>
<dbReference type="Gene3D" id="3.30.420.10">
    <property type="entry name" value="Ribonuclease H-like superfamily/Ribonuclease H"/>
    <property type="match status" value="1"/>
</dbReference>
<dbReference type="GO" id="GO:0003676">
    <property type="term" value="F:nucleic acid binding"/>
    <property type="evidence" value="ECO:0007669"/>
    <property type="project" value="InterPro"/>
</dbReference>
<dbReference type="PANTHER" id="PTHR21579">
    <property type="entry name" value="PROTEIN TINCAR"/>
    <property type="match status" value="1"/>
</dbReference>
<protein>
    <recommendedName>
        <fullName evidence="1">RNase H type-1 domain-containing protein</fullName>
    </recommendedName>
</protein>
<dbReference type="InterPro" id="IPR053291">
    <property type="entry name" value="Ommatidial_diff-associated"/>
</dbReference>
<dbReference type="GO" id="GO:0004523">
    <property type="term" value="F:RNA-DNA hybrid ribonuclease activity"/>
    <property type="evidence" value="ECO:0007669"/>
    <property type="project" value="InterPro"/>
</dbReference>
<reference evidence="2" key="1">
    <citation type="journal article" date="2023" name="Insect Mol. Biol.">
        <title>Genome sequencing provides insights into the evolution of gene families encoding plant cell wall-degrading enzymes in longhorned beetles.</title>
        <authorList>
            <person name="Shin N.R."/>
            <person name="Okamura Y."/>
            <person name="Kirsch R."/>
            <person name="Pauchet Y."/>
        </authorList>
    </citation>
    <scope>NUCLEOTIDE SEQUENCE</scope>
    <source>
        <strain evidence="2">AMC_N1</strain>
    </source>
</reference>
<dbReference type="Proteomes" id="UP001162162">
    <property type="component" value="Unassembled WGS sequence"/>
</dbReference>
<dbReference type="InterPro" id="IPR036397">
    <property type="entry name" value="RNaseH_sf"/>
</dbReference>
<keyword evidence="3" id="KW-1185">Reference proteome</keyword>
<feature type="domain" description="RNase H type-1" evidence="1">
    <location>
        <begin position="25"/>
        <end position="155"/>
    </location>
</feature>
<name>A0AAV8Z8P5_9CUCU</name>
<dbReference type="InterPro" id="IPR002156">
    <property type="entry name" value="RNaseH_domain"/>
</dbReference>
<gene>
    <name evidence="2" type="ORF">NQ318_011630</name>
</gene>
<dbReference type="InterPro" id="IPR012337">
    <property type="entry name" value="RNaseH-like_sf"/>
</dbReference>
<evidence type="ECO:0000313" key="2">
    <source>
        <dbReference type="EMBL" id="KAJ8959894.1"/>
    </source>
</evidence>
<dbReference type="EMBL" id="JAPWTK010000011">
    <property type="protein sequence ID" value="KAJ8959894.1"/>
    <property type="molecule type" value="Genomic_DNA"/>
</dbReference>
<comment type="caution">
    <text evidence="2">The sequence shown here is derived from an EMBL/GenBank/DDBJ whole genome shotgun (WGS) entry which is preliminary data.</text>
</comment>
<dbReference type="CDD" id="cd09276">
    <property type="entry name" value="Rnase_HI_RT_non_LTR"/>
    <property type="match status" value="1"/>
</dbReference>
<dbReference type="AlphaFoldDB" id="A0AAV8Z8P5"/>
<dbReference type="SUPFAM" id="SSF53098">
    <property type="entry name" value="Ribonuclease H-like"/>
    <property type="match status" value="1"/>
</dbReference>
<proteinExistence type="predicted"/>
<organism evidence="2 3">
    <name type="scientific">Aromia moschata</name>
    <dbReference type="NCBI Taxonomy" id="1265417"/>
    <lineage>
        <taxon>Eukaryota</taxon>
        <taxon>Metazoa</taxon>
        <taxon>Ecdysozoa</taxon>
        <taxon>Arthropoda</taxon>
        <taxon>Hexapoda</taxon>
        <taxon>Insecta</taxon>
        <taxon>Pterygota</taxon>
        <taxon>Neoptera</taxon>
        <taxon>Endopterygota</taxon>
        <taxon>Coleoptera</taxon>
        <taxon>Polyphaga</taxon>
        <taxon>Cucujiformia</taxon>
        <taxon>Chrysomeloidea</taxon>
        <taxon>Cerambycidae</taxon>
        <taxon>Cerambycinae</taxon>
        <taxon>Callichromatini</taxon>
        <taxon>Aromia</taxon>
    </lineage>
</organism>
<evidence type="ECO:0000259" key="1">
    <source>
        <dbReference type="PROSITE" id="PS50879"/>
    </source>
</evidence>
<dbReference type="PANTHER" id="PTHR21579:SF20">
    <property type="entry name" value="PROTEIN TINCAR"/>
    <property type="match status" value="1"/>
</dbReference>
<accession>A0AAV8Z8P5</accession>
<sequence>MRTDSGDKSFETVFFFETLSPFRIIQNGIIWFTDGSKIGDKAGAGVYGKTTRTKLSFALGSYASVFQAEIYAILACGMEILKTAPKRRTIQICTDSQAALMAIESSKVKSRLVLDCKKILNDLASCNRVILTWVPGHSGVPGNEEADRLARLGSIGYPIGPEPILGVPYSMGVSTMKELLNKEFEKSWQEAPDEPYAGPIGKATVREARSLRLVHDVHLNSHRSEDAAREPLLVVGNGRTYSVNDTSPKRAIMGVIQKAALVKKSKSNGSITTNDDGDEQIYWLRPALAPAQNSPDGSNYFCWFKKRPKHKVTFDETTIDFNPGYGVMEL</sequence>
<dbReference type="PROSITE" id="PS50879">
    <property type="entry name" value="RNASE_H_1"/>
    <property type="match status" value="1"/>
</dbReference>